<organism evidence="2 3">
    <name type="scientific">Alicycliphilus denitrificans</name>
    <dbReference type="NCBI Taxonomy" id="179636"/>
    <lineage>
        <taxon>Bacteria</taxon>
        <taxon>Pseudomonadati</taxon>
        <taxon>Pseudomonadota</taxon>
        <taxon>Betaproteobacteria</taxon>
        <taxon>Burkholderiales</taxon>
        <taxon>Comamonadaceae</taxon>
        <taxon>Alicycliphilus</taxon>
    </lineage>
</organism>
<protein>
    <submittedName>
        <fullName evidence="2">Uncharacterized protein</fullName>
    </submittedName>
</protein>
<feature type="transmembrane region" description="Helical" evidence="1">
    <location>
        <begin position="6"/>
        <end position="25"/>
    </location>
</feature>
<name>A0A3R7IU08_9BURK</name>
<sequence>MRAFTPAIGLGLLLLALWIGSALYLRSRRKKKEQQLRAEGQHATADAQAAEHALMARLHQRVIGLGIVFYGIYLSTLVGTMTRFVLPGATALGGGAAAGAGVGFLTYLVIGTVGVATGGTGVALGALAMSLIGGGVGAAGAAAGAAGFRALSYPLVSPWFWGPVIGLGIYLIVGMDIQKKLTSKSSD</sequence>
<evidence type="ECO:0000313" key="2">
    <source>
        <dbReference type="EMBL" id="RKJ98249.1"/>
    </source>
</evidence>
<feature type="transmembrane region" description="Helical" evidence="1">
    <location>
        <begin position="159"/>
        <end position="177"/>
    </location>
</feature>
<dbReference type="RefSeq" id="WP_094434178.1">
    <property type="nucleotide sequence ID" value="NZ_NKDB02000001.1"/>
</dbReference>
<gene>
    <name evidence="2" type="ORF">CE154_000300</name>
</gene>
<dbReference type="EMBL" id="NKDB02000001">
    <property type="protein sequence ID" value="RKJ98249.1"/>
    <property type="molecule type" value="Genomic_DNA"/>
</dbReference>
<comment type="caution">
    <text evidence="2">The sequence shown here is derived from an EMBL/GenBank/DDBJ whole genome shotgun (WGS) entry which is preliminary data.</text>
</comment>
<keyword evidence="1" id="KW-0812">Transmembrane</keyword>
<feature type="transmembrane region" description="Helical" evidence="1">
    <location>
        <begin position="122"/>
        <end position="147"/>
    </location>
</feature>
<reference evidence="2 3" key="1">
    <citation type="submission" date="2018-09" db="EMBL/GenBank/DDBJ databases">
        <title>Genome comparison of Alicycliphilus sp. BQ1, a polyurethanolytic bacterium, with its closest phylogenetic relatives Alicycliphilus denitrificans BC and K601, unable to attack polyurethane.</title>
        <authorList>
            <person name="Loza-Tavera H."/>
            <person name="Lozano L."/>
            <person name="Cevallos M."/>
            <person name="Maya-Lucas O."/>
            <person name="Garcia-Mena J."/>
            <person name="Hernandez J."/>
        </authorList>
    </citation>
    <scope>NUCLEOTIDE SEQUENCE [LARGE SCALE GENOMIC DNA]</scope>
    <source>
        <strain evidence="2 3">BQ1</strain>
    </source>
</reference>
<evidence type="ECO:0000256" key="1">
    <source>
        <dbReference type="SAM" id="Phobius"/>
    </source>
</evidence>
<feature type="transmembrane region" description="Helical" evidence="1">
    <location>
        <begin position="91"/>
        <end position="110"/>
    </location>
</feature>
<accession>A0A3R7IU08</accession>
<dbReference type="Proteomes" id="UP000216225">
    <property type="component" value="Unassembled WGS sequence"/>
</dbReference>
<dbReference type="AlphaFoldDB" id="A0A3R7IU08"/>
<evidence type="ECO:0000313" key="3">
    <source>
        <dbReference type="Proteomes" id="UP000216225"/>
    </source>
</evidence>
<feature type="transmembrane region" description="Helical" evidence="1">
    <location>
        <begin position="62"/>
        <end position="85"/>
    </location>
</feature>
<keyword evidence="1" id="KW-1133">Transmembrane helix</keyword>
<proteinExistence type="predicted"/>
<keyword evidence="1" id="KW-0472">Membrane</keyword>